<dbReference type="GO" id="GO:0000287">
    <property type="term" value="F:magnesium ion binding"/>
    <property type="evidence" value="ECO:0007669"/>
    <property type="project" value="TreeGrafter"/>
</dbReference>
<feature type="domain" description="HpcH/HpaI aldolase/citrate lyase" evidence="6">
    <location>
        <begin position="8"/>
        <end position="216"/>
    </location>
</feature>
<keyword evidence="2 5" id="KW-0479">Metal-binding</keyword>
<feature type="binding site" evidence="5">
    <location>
        <position position="119"/>
    </location>
    <ligand>
        <name>Mg(2+)</name>
        <dbReference type="ChEBI" id="CHEBI:18420"/>
    </ligand>
</feature>
<dbReference type="RefSeq" id="WP_074897877.1">
    <property type="nucleotide sequence ID" value="NZ_CP031252.1"/>
</dbReference>
<evidence type="ECO:0000256" key="2">
    <source>
        <dbReference type="ARBA" id="ARBA00022723"/>
    </source>
</evidence>
<comment type="cofactor">
    <cofactor evidence="1">
        <name>Mg(2+)</name>
        <dbReference type="ChEBI" id="CHEBI:18420"/>
    </cofactor>
</comment>
<dbReference type="PANTHER" id="PTHR32308">
    <property type="entry name" value="LYASE BETA SUBUNIT, PUTATIVE (AFU_ORTHOLOGUE AFUA_4G13030)-RELATED"/>
    <property type="match status" value="1"/>
</dbReference>
<dbReference type="PANTHER" id="PTHR32308:SF10">
    <property type="entry name" value="CITRATE LYASE SUBUNIT BETA"/>
    <property type="match status" value="1"/>
</dbReference>
<dbReference type="Gene3D" id="3.20.20.60">
    <property type="entry name" value="Phosphoenolpyruvate-binding domains"/>
    <property type="match status" value="1"/>
</dbReference>
<gene>
    <name evidence="7" type="primary">citE</name>
    <name evidence="7" type="ORF">NCTC10660_00318</name>
</gene>
<reference evidence="7 8" key="1">
    <citation type="submission" date="2018-06" db="EMBL/GenBank/DDBJ databases">
        <authorList>
            <consortium name="Pathogen Informatics"/>
            <person name="Doyle S."/>
        </authorList>
    </citation>
    <scope>NUCLEOTIDE SEQUENCE [LARGE SCALE GENOMIC DNA]</scope>
    <source>
        <strain evidence="7 8">NCTC10660</strain>
    </source>
</reference>
<keyword evidence="7" id="KW-0456">Lyase</keyword>
<dbReference type="GeneID" id="93351331"/>
<evidence type="ECO:0000256" key="5">
    <source>
        <dbReference type="PIRSR" id="PIRSR015582-2"/>
    </source>
</evidence>
<protein>
    <submittedName>
        <fullName evidence="7">Citrate lyase subunit beta-like protein</fullName>
        <ecNumber evidence="7">4.1.-.-</ecNumber>
    </submittedName>
</protein>
<dbReference type="InterPro" id="IPR015813">
    <property type="entry name" value="Pyrv/PenolPyrv_kinase-like_dom"/>
</dbReference>
<feature type="binding site" evidence="5">
    <location>
        <position position="145"/>
    </location>
    <ligand>
        <name>Mg(2+)</name>
        <dbReference type="ChEBI" id="CHEBI:18420"/>
    </ligand>
</feature>
<proteinExistence type="predicted"/>
<keyword evidence="3 5" id="KW-0460">Magnesium</keyword>
<dbReference type="InterPro" id="IPR005000">
    <property type="entry name" value="Aldolase/citrate-lyase_domain"/>
</dbReference>
<feature type="binding site" evidence="4">
    <location>
        <position position="67"/>
    </location>
    <ligand>
        <name>substrate</name>
    </ligand>
</feature>
<dbReference type="Proteomes" id="UP000254927">
    <property type="component" value="Unassembled WGS sequence"/>
</dbReference>
<accession>A0A378TWR7</accession>
<evidence type="ECO:0000256" key="4">
    <source>
        <dbReference type="PIRSR" id="PIRSR015582-1"/>
    </source>
</evidence>
<dbReference type="EC" id="4.1.-.-" evidence="7"/>
<evidence type="ECO:0000256" key="3">
    <source>
        <dbReference type="ARBA" id="ARBA00022842"/>
    </source>
</evidence>
<evidence type="ECO:0000259" key="6">
    <source>
        <dbReference type="Pfam" id="PF03328"/>
    </source>
</evidence>
<sequence length="273" mass="29883">MLDQPIPKIFLFVPATQPDRIPKAFGIGADEVIADWEDSVSPANKAQARTNIADYCATANARPIWLRINSANSTHFADDLAALQNLPAVKGIILPKAERPADITSLYQSSGKPVIAVLETALGILNLPQLAFAHGLHALSYGCLDLSNNLGIQTGTAAADVFFNRLRTDLLLHSHLNSLHPPIETVFPDFSDNEGLRSFTAFWRDMGFGGMLCIHPKQVAVTKLMLRPSAETLEFAEKVLIEYEQNSSPVFQIDGQMVDIPVIERAKKLLGRT</sequence>
<dbReference type="SUPFAM" id="SSF51621">
    <property type="entry name" value="Phosphoenolpyruvate/pyruvate domain"/>
    <property type="match status" value="1"/>
</dbReference>
<dbReference type="PIRSF" id="PIRSF015582">
    <property type="entry name" value="Cit_lyase_B"/>
    <property type="match status" value="1"/>
</dbReference>
<dbReference type="InterPro" id="IPR040442">
    <property type="entry name" value="Pyrv_kinase-like_dom_sf"/>
</dbReference>
<evidence type="ECO:0000256" key="1">
    <source>
        <dbReference type="ARBA" id="ARBA00001946"/>
    </source>
</evidence>
<dbReference type="InterPro" id="IPR011206">
    <property type="entry name" value="Citrate_lyase_beta/mcl1/mcl2"/>
</dbReference>
<evidence type="ECO:0000313" key="8">
    <source>
        <dbReference type="Proteomes" id="UP000254927"/>
    </source>
</evidence>
<feature type="binding site" evidence="4">
    <location>
        <position position="119"/>
    </location>
    <ligand>
        <name>substrate</name>
    </ligand>
</feature>
<dbReference type="GO" id="GO:0016829">
    <property type="term" value="F:lyase activity"/>
    <property type="evidence" value="ECO:0007669"/>
    <property type="project" value="UniProtKB-KW"/>
</dbReference>
<dbReference type="GO" id="GO:0006107">
    <property type="term" value="P:oxaloacetate metabolic process"/>
    <property type="evidence" value="ECO:0007669"/>
    <property type="project" value="TreeGrafter"/>
</dbReference>
<dbReference type="AlphaFoldDB" id="A0A378TWR7"/>
<evidence type="ECO:0000313" key="7">
    <source>
        <dbReference type="EMBL" id="STZ66854.1"/>
    </source>
</evidence>
<dbReference type="Pfam" id="PF03328">
    <property type="entry name" value="HpcH_HpaI"/>
    <property type="match status" value="1"/>
</dbReference>
<name>A0A378TWR7_NEIEL</name>
<dbReference type="EMBL" id="UGQW01000002">
    <property type="protein sequence ID" value="STZ66854.1"/>
    <property type="molecule type" value="Genomic_DNA"/>
</dbReference>
<organism evidence="7 8">
    <name type="scientific">Neisseria elongata</name>
    <dbReference type="NCBI Taxonomy" id="495"/>
    <lineage>
        <taxon>Bacteria</taxon>
        <taxon>Pseudomonadati</taxon>
        <taxon>Pseudomonadota</taxon>
        <taxon>Betaproteobacteria</taxon>
        <taxon>Neisseriales</taxon>
        <taxon>Neisseriaceae</taxon>
        <taxon>Neisseria</taxon>
    </lineage>
</organism>